<evidence type="ECO:0000313" key="2">
    <source>
        <dbReference type="EMBL" id="DAD93723.1"/>
    </source>
</evidence>
<proteinExistence type="predicted"/>
<dbReference type="Gene3D" id="3.40.50.1110">
    <property type="entry name" value="SGNH hydrolase"/>
    <property type="match status" value="1"/>
</dbReference>
<dbReference type="EMBL" id="BK015165">
    <property type="protein sequence ID" value="DAD93723.1"/>
    <property type="molecule type" value="Genomic_DNA"/>
</dbReference>
<accession>A0A8S5NHY8</accession>
<organism evidence="2">
    <name type="scientific">Siphoviridae sp. ctxOE3</name>
    <dbReference type="NCBI Taxonomy" id="2826519"/>
    <lineage>
        <taxon>Viruses</taxon>
        <taxon>Duplodnaviria</taxon>
        <taxon>Heunggongvirae</taxon>
        <taxon>Uroviricota</taxon>
        <taxon>Caudoviricetes</taxon>
    </lineage>
</organism>
<evidence type="ECO:0000256" key="1">
    <source>
        <dbReference type="SAM" id="MobiDB-lite"/>
    </source>
</evidence>
<dbReference type="InterPro" id="IPR036514">
    <property type="entry name" value="SGNH_hydro_sf"/>
</dbReference>
<name>A0A8S5NHY8_9CAUD</name>
<sequence>MAAPYCTVTGTIPGGENGKATVRITPDVDGATATLNGTEVSMREYLITTDQAGAIRVEILAPGNGVNPGGNWTHTVEIKTPDGVTKKHVSLVQGETIDIVSAAPVRKIAPDIFFGPASRPLPLLSGGSGGSAGLSTVLGSLPLQPGRVVPTVGFFGDSWSTEAMMGPGFNLPAAASRLLGCVPMASAVDGSGFAHSKEGNLSFEADSRVNAVCASIPNLIVTVGSLNSDKVVENGDTNGSKITEAVRNFVTKVRTKLPNVPIIMVGPEPSSVSRLQSRDAHVNVKAQKAGVEAAGGVANGVVFIDWLGIADKQAVPFREGRENTEGDVVVYGGVAYRVTKAWTAGSGETPLTPGAPTVQVSDVLSGTGNEANKQNDGTRDILLMSDDTHPTKAGSTAFGSALAIRISEGYKAIEGWAQSKGPVLPATKAVTPTPGPAQPPAPNPGGTPTPPQAKPTGLPIMAWLPGGWGTNNRIAYSLEELKAVAALKPDQIALPIQSTADVNDSAVAIPQNYASGKEFSQYGLQTIRNAGVNVAGMNEALDTLEAQNIAVLPNVRNGIVDSSAQWYRSSDGKLLPILLKRTGKLYFAIHYRGQNKLREIMKTDYAGLKRVSDNTDGAADWQISAVKDAQLGVLPASTGANAWSAAKSTFPEGVWVLVANKDEQASATAAAKAAGVTIVGWAVPNAEAFAKLKA</sequence>
<feature type="region of interest" description="Disordered" evidence="1">
    <location>
        <begin position="427"/>
        <end position="454"/>
    </location>
</feature>
<reference evidence="2" key="1">
    <citation type="journal article" date="2021" name="Proc. Natl. Acad. Sci. U.S.A.">
        <title>A Catalog of Tens of Thousands of Viruses from Human Metagenomes Reveals Hidden Associations with Chronic Diseases.</title>
        <authorList>
            <person name="Tisza M.J."/>
            <person name="Buck C.B."/>
        </authorList>
    </citation>
    <scope>NUCLEOTIDE SEQUENCE</scope>
    <source>
        <strain evidence="2">CtxOE3</strain>
    </source>
</reference>
<dbReference type="SUPFAM" id="SSF52266">
    <property type="entry name" value="SGNH hydrolase"/>
    <property type="match status" value="1"/>
</dbReference>
<protein>
    <submittedName>
        <fullName evidence="2">Putative lipase</fullName>
    </submittedName>
</protein>
<feature type="compositionally biased region" description="Pro residues" evidence="1">
    <location>
        <begin position="433"/>
        <end position="453"/>
    </location>
</feature>